<accession>A0ABV3EHV2</accession>
<dbReference type="GO" id="GO:0016301">
    <property type="term" value="F:kinase activity"/>
    <property type="evidence" value="ECO:0007669"/>
    <property type="project" value="UniProtKB-KW"/>
</dbReference>
<dbReference type="EMBL" id="JBEZNA010000001">
    <property type="protein sequence ID" value="MEU9575776.1"/>
    <property type="molecule type" value="Genomic_DNA"/>
</dbReference>
<dbReference type="PANTHER" id="PTHR43085:SF1">
    <property type="entry name" value="PSEUDOURIDINE KINASE-RELATED"/>
    <property type="match status" value="1"/>
</dbReference>
<keyword evidence="2" id="KW-0808">Transferase</keyword>
<dbReference type="InterPro" id="IPR002173">
    <property type="entry name" value="Carboh/pur_kinase_PfkB_CS"/>
</dbReference>
<comment type="caution">
    <text evidence="7">The sequence shown here is derived from an EMBL/GenBank/DDBJ whole genome shotgun (WGS) entry which is preliminary data.</text>
</comment>
<dbReference type="PROSITE" id="PS00584">
    <property type="entry name" value="PFKB_KINASES_2"/>
    <property type="match status" value="1"/>
</dbReference>
<evidence type="ECO:0000256" key="2">
    <source>
        <dbReference type="ARBA" id="ARBA00022679"/>
    </source>
</evidence>
<comment type="similarity">
    <text evidence="1">Belongs to the carbohydrate kinase PfkB family.</text>
</comment>
<evidence type="ECO:0000313" key="7">
    <source>
        <dbReference type="EMBL" id="MEU9575776.1"/>
    </source>
</evidence>
<dbReference type="RefSeq" id="WP_359267741.1">
    <property type="nucleotide sequence ID" value="NZ_JBEZNA010000001.1"/>
</dbReference>
<keyword evidence="5" id="KW-0067">ATP-binding</keyword>
<dbReference type="InterPro" id="IPR029056">
    <property type="entry name" value="Ribokinase-like"/>
</dbReference>
<evidence type="ECO:0000256" key="3">
    <source>
        <dbReference type="ARBA" id="ARBA00022741"/>
    </source>
</evidence>
<dbReference type="InterPro" id="IPR011611">
    <property type="entry name" value="PfkB_dom"/>
</dbReference>
<reference evidence="7 8" key="1">
    <citation type="submission" date="2024-06" db="EMBL/GenBank/DDBJ databases">
        <title>The Natural Products Discovery Center: Release of the First 8490 Sequenced Strains for Exploring Actinobacteria Biosynthetic Diversity.</title>
        <authorList>
            <person name="Kalkreuter E."/>
            <person name="Kautsar S.A."/>
            <person name="Yang D."/>
            <person name="Bader C.D."/>
            <person name="Teijaro C.N."/>
            <person name="Fluegel L."/>
            <person name="Davis C.M."/>
            <person name="Simpson J.R."/>
            <person name="Lauterbach L."/>
            <person name="Steele A.D."/>
            <person name="Gui C."/>
            <person name="Meng S."/>
            <person name="Li G."/>
            <person name="Viehrig K."/>
            <person name="Ye F."/>
            <person name="Su P."/>
            <person name="Kiefer A.F."/>
            <person name="Nichols A."/>
            <person name="Cepeda A.J."/>
            <person name="Yan W."/>
            <person name="Fan B."/>
            <person name="Jiang Y."/>
            <person name="Adhikari A."/>
            <person name="Zheng C.-J."/>
            <person name="Schuster L."/>
            <person name="Cowan T.M."/>
            <person name="Smanski M.J."/>
            <person name="Chevrette M.G."/>
            <person name="De Carvalho L.P.S."/>
            <person name="Shen B."/>
        </authorList>
    </citation>
    <scope>NUCLEOTIDE SEQUENCE [LARGE SCALE GENOMIC DNA]</scope>
    <source>
        <strain evidence="7 8">NPDC048117</strain>
    </source>
</reference>
<evidence type="ECO:0000256" key="5">
    <source>
        <dbReference type="ARBA" id="ARBA00022840"/>
    </source>
</evidence>
<dbReference type="Pfam" id="PF00294">
    <property type="entry name" value="PfkB"/>
    <property type="match status" value="1"/>
</dbReference>
<keyword evidence="8" id="KW-1185">Reference proteome</keyword>
<dbReference type="Gene3D" id="3.40.1190.20">
    <property type="match status" value="1"/>
</dbReference>
<dbReference type="SUPFAM" id="SSF53613">
    <property type="entry name" value="Ribokinase-like"/>
    <property type="match status" value="1"/>
</dbReference>
<evidence type="ECO:0000313" key="8">
    <source>
        <dbReference type="Proteomes" id="UP001551584"/>
    </source>
</evidence>
<evidence type="ECO:0000256" key="1">
    <source>
        <dbReference type="ARBA" id="ARBA00010688"/>
    </source>
</evidence>
<keyword evidence="3" id="KW-0547">Nucleotide-binding</keyword>
<feature type="domain" description="Carbohydrate kinase PfkB" evidence="6">
    <location>
        <begin position="1"/>
        <end position="299"/>
    </location>
</feature>
<organism evidence="7 8">
    <name type="scientific">Streptomyces chilikensis</name>
    <dbReference type="NCBI Taxonomy" id="1194079"/>
    <lineage>
        <taxon>Bacteria</taxon>
        <taxon>Bacillati</taxon>
        <taxon>Actinomycetota</taxon>
        <taxon>Actinomycetes</taxon>
        <taxon>Kitasatosporales</taxon>
        <taxon>Streptomycetaceae</taxon>
        <taxon>Streptomyces</taxon>
    </lineage>
</organism>
<name>A0ABV3EHV2_9ACTN</name>
<proteinExistence type="inferred from homology"/>
<dbReference type="Proteomes" id="UP001551584">
    <property type="component" value="Unassembled WGS sequence"/>
</dbReference>
<evidence type="ECO:0000259" key="6">
    <source>
        <dbReference type="Pfam" id="PF00294"/>
    </source>
</evidence>
<evidence type="ECO:0000256" key="4">
    <source>
        <dbReference type="ARBA" id="ARBA00022777"/>
    </source>
</evidence>
<sequence length="314" mass="32310">MAEVVTLGETMALLAPERVGALAHVPGMSLGIGGAESNVAVGLRRLGVPTAWIGRVGDDPFGRRVLRELRGEDLDVRAVVDAGAPTGLMVKERRTARTAGVWYYRAGSAGSRLSPGDVPDGVFRGARLLHVTGITPALSASAADAVRHAVAVAGEHGLLVSFDVNLRTRLWSPAEAAEGLAWLVREADVVFAGPEEAELFVAADEDPLEVAAALCALGPSQAVVKLGADGCAAVADGERARVPAVRVDVVDTVGAGDAFVAGYLAELLAGRPLAERLRTASATGAFACTVPGDWEGLPTRGELGLLTASENVSR</sequence>
<keyword evidence="4 7" id="KW-0418">Kinase</keyword>
<dbReference type="InterPro" id="IPR050306">
    <property type="entry name" value="PfkB_Carbo_kinase"/>
</dbReference>
<dbReference type="CDD" id="cd01166">
    <property type="entry name" value="KdgK"/>
    <property type="match status" value="1"/>
</dbReference>
<dbReference type="PANTHER" id="PTHR43085">
    <property type="entry name" value="HEXOKINASE FAMILY MEMBER"/>
    <property type="match status" value="1"/>
</dbReference>
<protein>
    <submittedName>
        <fullName evidence="7">Sugar kinase</fullName>
    </submittedName>
</protein>
<gene>
    <name evidence="7" type="ORF">AB0D95_00485</name>
</gene>